<evidence type="ECO:0000256" key="4">
    <source>
        <dbReference type="ARBA" id="ARBA00023163"/>
    </source>
</evidence>
<evidence type="ECO:0000313" key="6">
    <source>
        <dbReference type="Proteomes" id="UP000230392"/>
    </source>
</evidence>
<sequence length="152" mass="17477">MICSRLSFSQQKEKTMAKTKGLSAAELEVMKVLWEKKATTVKEVQQELSHKKAWRYTTVLTFIVRLYNKGYLKRKKEGMVYIYSPTLPEKKTKGKMVEDFVDRVFDGNPTPLMNYLSESNKLKPSEVTALKNLVAILNKEAKNGRDTEPLGR</sequence>
<protein>
    <submittedName>
        <fullName evidence="5">CopY family transcriptional regulator</fullName>
    </submittedName>
</protein>
<dbReference type="GO" id="GO:0003677">
    <property type="term" value="F:DNA binding"/>
    <property type="evidence" value="ECO:0007669"/>
    <property type="project" value="UniProtKB-KW"/>
</dbReference>
<evidence type="ECO:0000256" key="2">
    <source>
        <dbReference type="ARBA" id="ARBA00023015"/>
    </source>
</evidence>
<dbReference type="GO" id="GO:0045892">
    <property type="term" value="P:negative regulation of DNA-templated transcription"/>
    <property type="evidence" value="ECO:0007669"/>
    <property type="project" value="InterPro"/>
</dbReference>
<dbReference type="SUPFAM" id="SSF46785">
    <property type="entry name" value="Winged helix' DNA-binding domain"/>
    <property type="match status" value="1"/>
</dbReference>
<dbReference type="Gene3D" id="1.10.4040.10">
    <property type="entry name" value="Penicillinase repressor domain"/>
    <property type="match status" value="1"/>
</dbReference>
<dbReference type="Gene3D" id="1.10.10.10">
    <property type="entry name" value="Winged helix-like DNA-binding domain superfamily/Winged helix DNA-binding domain"/>
    <property type="match status" value="1"/>
</dbReference>
<keyword evidence="2" id="KW-0805">Transcription regulation</keyword>
<keyword evidence="3" id="KW-0238">DNA-binding</keyword>
<comment type="caution">
    <text evidence="5">The sequence shown here is derived from an EMBL/GenBank/DDBJ whole genome shotgun (WGS) entry which is preliminary data.</text>
</comment>
<dbReference type="InterPro" id="IPR036390">
    <property type="entry name" value="WH_DNA-bd_sf"/>
</dbReference>
<dbReference type="Pfam" id="PF03965">
    <property type="entry name" value="Penicillinase_R"/>
    <property type="match status" value="1"/>
</dbReference>
<organism evidence="5 6">
    <name type="scientific">bacterium (Candidatus Ratteibacteria) CG23_combo_of_CG06-09_8_20_14_all_48_7</name>
    <dbReference type="NCBI Taxonomy" id="2014292"/>
    <lineage>
        <taxon>Bacteria</taxon>
        <taxon>Candidatus Ratteibacteria</taxon>
    </lineage>
</organism>
<evidence type="ECO:0000313" key="5">
    <source>
        <dbReference type="EMBL" id="PIP16300.1"/>
    </source>
</evidence>
<reference evidence="5 6" key="1">
    <citation type="submission" date="2017-09" db="EMBL/GenBank/DDBJ databases">
        <title>Depth-based differentiation of microbial function through sediment-hosted aquifers and enrichment of novel symbionts in the deep terrestrial subsurface.</title>
        <authorList>
            <person name="Probst A.J."/>
            <person name="Ladd B."/>
            <person name="Jarett J.K."/>
            <person name="Geller-Mcgrath D.E."/>
            <person name="Sieber C.M."/>
            <person name="Emerson J.B."/>
            <person name="Anantharaman K."/>
            <person name="Thomas B.C."/>
            <person name="Malmstrom R."/>
            <person name="Stieglmeier M."/>
            <person name="Klingl A."/>
            <person name="Woyke T."/>
            <person name="Ryan C.M."/>
            <person name="Banfield J.F."/>
        </authorList>
    </citation>
    <scope>NUCLEOTIDE SEQUENCE [LARGE SCALE GENOMIC DNA]</scope>
    <source>
        <strain evidence="5">CG23_combo_of_CG06-09_8_20_14_all_48_7</strain>
    </source>
</reference>
<proteinExistence type="inferred from homology"/>
<gene>
    <name evidence="5" type="ORF">COX46_03085</name>
</gene>
<accession>A0A2G9YAR1</accession>
<keyword evidence="4" id="KW-0804">Transcription</keyword>
<name>A0A2G9YAR1_9BACT</name>
<dbReference type="AlphaFoldDB" id="A0A2G9YAR1"/>
<comment type="similarity">
    <text evidence="1">Belongs to the BlaI transcriptional regulatory family.</text>
</comment>
<dbReference type="Proteomes" id="UP000230392">
    <property type="component" value="Unassembled WGS sequence"/>
</dbReference>
<evidence type="ECO:0000256" key="3">
    <source>
        <dbReference type="ARBA" id="ARBA00023125"/>
    </source>
</evidence>
<dbReference type="EMBL" id="PCRF01000150">
    <property type="protein sequence ID" value="PIP16300.1"/>
    <property type="molecule type" value="Genomic_DNA"/>
</dbReference>
<evidence type="ECO:0000256" key="1">
    <source>
        <dbReference type="ARBA" id="ARBA00011046"/>
    </source>
</evidence>
<dbReference type="InterPro" id="IPR036388">
    <property type="entry name" value="WH-like_DNA-bd_sf"/>
</dbReference>
<dbReference type="InterPro" id="IPR005650">
    <property type="entry name" value="BlaI_family"/>
</dbReference>
<dbReference type="PIRSF" id="PIRSF019455">
    <property type="entry name" value="CopR_AtkY"/>
    <property type="match status" value="1"/>
</dbReference>